<dbReference type="Pfam" id="PF08812">
    <property type="entry name" value="YtxC"/>
    <property type="match status" value="1"/>
</dbReference>
<dbReference type="STRING" id="1121306.SAMN02745196_01324"/>
<dbReference type="Proteomes" id="UP000184526">
    <property type="component" value="Unassembled WGS sequence"/>
</dbReference>
<evidence type="ECO:0000313" key="1">
    <source>
        <dbReference type="EMBL" id="SHH78031.1"/>
    </source>
</evidence>
<gene>
    <name evidence="1" type="ORF">SAMN02745196_01324</name>
</gene>
<sequence>MLLLTVIYDENVKDLCEDIGEIKSIFEIKNIKLGISENIENKNHFVKIFCNDQSLNDKIDDIKASFNLYFAKVIYNLAIKEFCEGKVDEFLNDRYFFLKEKDVVLIKFFLEEFLIYDNLEMSSEIAFCINKKNSIIKKILKCIEENEEININGFLRFRTKEFQNELGEIADKIIEKYIRDKEYMEFIKLLRFFVETQEICYDELNLIIDNKNNYKLKNKNGDDVIGDLLKDIEGSNYSGVVNMEDIIISGLITHVPKRIVIHCAENCYNKEFIDTIKDVFLERAHFCDGCSFCKEYIKDSKEVLKYNTSVDKQNHFLN</sequence>
<organism evidence="1 2">
    <name type="scientific">Clostridium collagenovorans DSM 3089</name>
    <dbReference type="NCBI Taxonomy" id="1121306"/>
    <lineage>
        <taxon>Bacteria</taxon>
        <taxon>Bacillati</taxon>
        <taxon>Bacillota</taxon>
        <taxon>Clostridia</taxon>
        <taxon>Eubacteriales</taxon>
        <taxon>Clostridiaceae</taxon>
        <taxon>Clostridium</taxon>
    </lineage>
</organism>
<proteinExistence type="predicted"/>
<dbReference type="EMBL" id="FQXP01000005">
    <property type="protein sequence ID" value="SHH78031.1"/>
    <property type="molecule type" value="Genomic_DNA"/>
</dbReference>
<accession>A0A1M5VRY3</accession>
<dbReference type="OrthoDB" id="2986513at2"/>
<protein>
    <submittedName>
        <fullName evidence="1">Putative sporulation protein YtxC</fullName>
    </submittedName>
</protein>
<reference evidence="1 2" key="1">
    <citation type="submission" date="2016-11" db="EMBL/GenBank/DDBJ databases">
        <authorList>
            <person name="Jaros S."/>
            <person name="Januszkiewicz K."/>
            <person name="Wedrychowicz H."/>
        </authorList>
    </citation>
    <scope>NUCLEOTIDE SEQUENCE [LARGE SCALE GENOMIC DNA]</scope>
    <source>
        <strain evidence="1 2">DSM 3089</strain>
    </source>
</reference>
<dbReference type="AlphaFoldDB" id="A0A1M5VRY3"/>
<evidence type="ECO:0000313" key="2">
    <source>
        <dbReference type="Proteomes" id="UP000184526"/>
    </source>
</evidence>
<name>A0A1M5VRY3_9CLOT</name>
<keyword evidence="2" id="KW-1185">Reference proteome</keyword>
<dbReference type="RefSeq" id="WP_072831249.1">
    <property type="nucleotide sequence ID" value="NZ_FQXP01000005.1"/>
</dbReference>
<dbReference type="InterPro" id="IPR014199">
    <property type="entry name" value="Spore_YtxC"/>
</dbReference>